<name>A0A5C6CMA3_9BACT</name>
<reference evidence="5 6" key="1">
    <citation type="submission" date="2019-02" db="EMBL/GenBank/DDBJ databases">
        <title>Deep-cultivation of Planctomycetes and their phenomic and genomic characterization uncovers novel biology.</title>
        <authorList>
            <person name="Wiegand S."/>
            <person name="Jogler M."/>
            <person name="Boedeker C."/>
            <person name="Pinto D."/>
            <person name="Vollmers J."/>
            <person name="Rivas-Marin E."/>
            <person name="Kohn T."/>
            <person name="Peeters S.H."/>
            <person name="Heuer A."/>
            <person name="Rast P."/>
            <person name="Oberbeckmann S."/>
            <person name="Bunk B."/>
            <person name="Jeske O."/>
            <person name="Meyerdierks A."/>
            <person name="Storesund J.E."/>
            <person name="Kallscheuer N."/>
            <person name="Luecker S."/>
            <person name="Lage O.M."/>
            <person name="Pohl T."/>
            <person name="Merkel B.J."/>
            <person name="Hornburger P."/>
            <person name="Mueller R.-W."/>
            <person name="Bruemmer F."/>
            <person name="Labrenz M."/>
            <person name="Spormann A.M."/>
            <person name="Op Den Camp H."/>
            <person name="Overmann J."/>
            <person name="Amann R."/>
            <person name="Jetten M.S.M."/>
            <person name="Mascher T."/>
            <person name="Medema M.H."/>
            <person name="Devos D.P."/>
            <person name="Kaster A.-K."/>
            <person name="Ovreas L."/>
            <person name="Rohde M."/>
            <person name="Galperin M.Y."/>
            <person name="Jogler C."/>
        </authorList>
    </citation>
    <scope>NUCLEOTIDE SEQUENCE [LARGE SCALE GENOMIC DNA]</scope>
    <source>
        <strain evidence="5 6">Poly41</strain>
    </source>
</reference>
<dbReference type="PROSITE" id="PS50293">
    <property type="entry name" value="TPR_REGION"/>
    <property type="match status" value="1"/>
</dbReference>
<keyword evidence="1" id="KW-0677">Repeat</keyword>
<dbReference type="SMART" id="SM00028">
    <property type="entry name" value="TPR"/>
    <property type="match status" value="3"/>
</dbReference>
<accession>A0A5C6CMA3</accession>
<evidence type="ECO:0000256" key="4">
    <source>
        <dbReference type="SAM" id="SignalP"/>
    </source>
</evidence>
<organism evidence="5 6">
    <name type="scientific">Novipirellula artificiosorum</name>
    <dbReference type="NCBI Taxonomy" id="2528016"/>
    <lineage>
        <taxon>Bacteria</taxon>
        <taxon>Pseudomonadati</taxon>
        <taxon>Planctomycetota</taxon>
        <taxon>Planctomycetia</taxon>
        <taxon>Pirellulales</taxon>
        <taxon>Pirellulaceae</taxon>
        <taxon>Novipirellula</taxon>
    </lineage>
</organism>
<feature type="signal peptide" evidence="4">
    <location>
        <begin position="1"/>
        <end position="21"/>
    </location>
</feature>
<evidence type="ECO:0000256" key="3">
    <source>
        <dbReference type="PROSITE-ProRule" id="PRU00339"/>
    </source>
</evidence>
<dbReference type="SUPFAM" id="SSF48452">
    <property type="entry name" value="TPR-like"/>
    <property type="match status" value="1"/>
</dbReference>
<comment type="caution">
    <text evidence="5">The sequence shown here is derived from an EMBL/GenBank/DDBJ whole genome shotgun (WGS) entry which is preliminary data.</text>
</comment>
<dbReference type="PROSITE" id="PS50005">
    <property type="entry name" value="TPR"/>
    <property type="match status" value="1"/>
</dbReference>
<sequence precursor="true">MTRLLTLLTFLGAFAMSNVQSNGQEASPKQVTHQQAMDYFAGSWRGTGVQGTYEYTGRESAEWDLHHTIMSHRTEFFGKNFAHTLLLIQKWDPQQKKIAEHQFASWGVYRKGAYDVVPHGDWFQLVGVCDQTGDDGTRTAINVITIHDENHYTFAGVPKLGSPGAPMLEDYSREGVASREDRSNRTDEYLQEAIEYLEAQPNANPAEIATLKLALGRFLLYQDKYVDAIEVFEKVLAQQTERLTPEDTDVAKTIDAIVGACRGGAYNLCMDTATNADDLSVALGMATKAAELAPDDQRIWLQAFAHYRLGDNKAAQLAIRDSGSKDDVWAAVLLLAAMIENKSGNTELSRATYMIGAELGDKGQSAEWDKWMAMAQQALGDPPDYAQMDNNARLASYEKAIQVYPSFSHAYRMRGRFYGGLGQWDKALADYRKAAELSPNVLRHREGEAAILLYRGTPEEQNTVCQKLFQQWADSTNPSSRMDMVLMSSLCSDTDIDRLRLTEIADEVLANIETRAFLTVAKGMTLYRLKRYQDVVKTISTEGTVNPKDLLLGQTFLAMAHKQLGHDDRARQILNHARAVAEQQIPTPDGTPLQYQDRPIIWCMVQTAFREAEQLIGGAEDSRLEAAAVQ</sequence>
<dbReference type="PANTHER" id="PTHR44858">
    <property type="entry name" value="TETRATRICOPEPTIDE REPEAT PROTEIN 6"/>
    <property type="match status" value="1"/>
</dbReference>
<dbReference type="Pfam" id="PF07719">
    <property type="entry name" value="TPR_2"/>
    <property type="match status" value="1"/>
</dbReference>
<evidence type="ECO:0000256" key="2">
    <source>
        <dbReference type="ARBA" id="ARBA00022803"/>
    </source>
</evidence>
<dbReference type="InterPro" id="IPR019734">
    <property type="entry name" value="TPR_rpt"/>
</dbReference>
<keyword evidence="4" id="KW-0732">Signal</keyword>
<proteinExistence type="predicted"/>
<keyword evidence="2 3" id="KW-0802">TPR repeat</keyword>
<dbReference type="PANTHER" id="PTHR44858:SF1">
    <property type="entry name" value="UDP-N-ACETYLGLUCOSAMINE--PEPTIDE N-ACETYLGLUCOSAMINYLTRANSFERASE SPINDLY-RELATED"/>
    <property type="match status" value="1"/>
</dbReference>
<gene>
    <name evidence="5" type="ORF">Poly41_70910</name>
</gene>
<dbReference type="InterPro" id="IPR013105">
    <property type="entry name" value="TPR_2"/>
</dbReference>
<dbReference type="EMBL" id="SJPV01000042">
    <property type="protein sequence ID" value="TWU24461.1"/>
    <property type="molecule type" value="Genomic_DNA"/>
</dbReference>
<evidence type="ECO:0000313" key="6">
    <source>
        <dbReference type="Proteomes" id="UP000319143"/>
    </source>
</evidence>
<dbReference type="Gene3D" id="1.25.40.10">
    <property type="entry name" value="Tetratricopeptide repeat domain"/>
    <property type="match status" value="2"/>
</dbReference>
<dbReference type="AlphaFoldDB" id="A0A5C6CMA3"/>
<dbReference type="Proteomes" id="UP000319143">
    <property type="component" value="Unassembled WGS sequence"/>
</dbReference>
<dbReference type="InterPro" id="IPR011990">
    <property type="entry name" value="TPR-like_helical_dom_sf"/>
</dbReference>
<evidence type="ECO:0000313" key="5">
    <source>
        <dbReference type="EMBL" id="TWU24461.1"/>
    </source>
</evidence>
<feature type="repeat" description="TPR" evidence="3">
    <location>
        <begin position="408"/>
        <end position="441"/>
    </location>
</feature>
<protein>
    <submittedName>
        <fullName evidence="5">Tetratricopeptide repeat protein</fullName>
    </submittedName>
</protein>
<evidence type="ECO:0000256" key="1">
    <source>
        <dbReference type="ARBA" id="ARBA00022737"/>
    </source>
</evidence>
<dbReference type="RefSeq" id="WP_197231990.1">
    <property type="nucleotide sequence ID" value="NZ_SJPV01000042.1"/>
</dbReference>
<keyword evidence="6" id="KW-1185">Reference proteome</keyword>
<feature type="chain" id="PRO_5022935994" evidence="4">
    <location>
        <begin position="22"/>
        <end position="630"/>
    </location>
</feature>
<dbReference type="SUPFAM" id="SSF81901">
    <property type="entry name" value="HCP-like"/>
    <property type="match status" value="1"/>
</dbReference>
<dbReference type="InterPro" id="IPR050498">
    <property type="entry name" value="Ycf3"/>
</dbReference>